<gene>
    <name evidence="7" type="ORF">DSM107003_04640</name>
</gene>
<comment type="cofactor">
    <cofactor evidence="4">
        <name>FAD</name>
        <dbReference type="ChEBI" id="CHEBI:57692"/>
    </cofactor>
    <text evidence="4">Binds 1 FAD per subunit.</text>
</comment>
<dbReference type="EMBL" id="RSCM01000001">
    <property type="protein sequence ID" value="RUS99880.1"/>
    <property type="molecule type" value="Genomic_DNA"/>
</dbReference>
<accession>A0A3S1AG65</accession>
<dbReference type="PIRSF" id="PIRSF000350">
    <property type="entry name" value="Mercury_reductase_MerA"/>
    <property type="match status" value="1"/>
</dbReference>
<evidence type="ECO:0000256" key="2">
    <source>
        <dbReference type="ARBA" id="ARBA00022630"/>
    </source>
</evidence>
<dbReference type="Gene3D" id="3.30.390.30">
    <property type="match status" value="1"/>
</dbReference>
<dbReference type="Pfam" id="PF02852">
    <property type="entry name" value="Pyr_redox_dim"/>
    <property type="match status" value="1"/>
</dbReference>
<keyword evidence="8" id="KW-1185">Reference proteome</keyword>
<dbReference type="Gene3D" id="3.50.50.60">
    <property type="entry name" value="FAD/NAD(P)-binding domain"/>
    <property type="match status" value="3"/>
</dbReference>
<comment type="caution">
    <text evidence="7">The sequence shown here is derived from an EMBL/GenBank/DDBJ whole genome shotgun (WGS) entry which is preliminary data.</text>
</comment>
<feature type="binding site" evidence="4">
    <location>
        <position position="293"/>
    </location>
    <ligand>
        <name>NAD(+)</name>
        <dbReference type="ChEBI" id="CHEBI:57540"/>
    </ligand>
</feature>
<evidence type="ECO:0000313" key="7">
    <source>
        <dbReference type="EMBL" id="RUS99880.1"/>
    </source>
</evidence>
<dbReference type="Pfam" id="PF07992">
    <property type="entry name" value="Pyr_redox_2"/>
    <property type="match status" value="1"/>
</dbReference>
<dbReference type="InterPro" id="IPR016156">
    <property type="entry name" value="FAD/NAD-linked_Rdtase_dimer_sf"/>
</dbReference>
<dbReference type="InterPro" id="IPR036188">
    <property type="entry name" value="FAD/NAD-bd_sf"/>
</dbReference>
<evidence type="ECO:0000313" key="8">
    <source>
        <dbReference type="Proteomes" id="UP000276103"/>
    </source>
</evidence>
<evidence type="ECO:0000256" key="3">
    <source>
        <dbReference type="ARBA" id="ARBA00022827"/>
    </source>
</evidence>
<name>A0A3S1AG65_ANAVA</name>
<dbReference type="PRINTS" id="PR00411">
    <property type="entry name" value="PNDRDTASEI"/>
</dbReference>
<dbReference type="GO" id="GO:0000166">
    <property type="term" value="F:nucleotide binding"/>
    <property type="evidence" value="ECO:0007669"/>
    <property type="project" value="UniProtKB-KW"/>
</dbReference>
<dbReference type="RefSeq" id="WP_127052041.1">
    <property type="nucleotide sequence ID" value="NZ_RSCM01000001.1"/>
</dbReference>
<keyword evidence="3 4" id="KW-0274">FAD</keyword>
<evidence type="ECO:0000256" key="1">
    <source>
        <dbReference type="ARBA" id="ARBA00007532"/>
    </source>
</evidence>
<dbReference type="SUPFAM" id="SSF55424">
    <property type="entry name" value="FAD/NAD-linked reductases, dimerisation (C-terminal) domain"/>
    <property type="match status" value="1"/>
</dbReference>
<feature type="domain" description="FAD/NAD(P)-binding" evidence="6">
    <location>
        <begin position="5"/>
        <end position="348"/>
    </location>
</feature>
<feature type="domain" description="Pyridine nucleotide-disulphide oxidoreductase dimerisation" evidence="5">
    <location>
        <begin position="368"/>
        <end position="477"/>
    </location>
</feature>
<keyword evidence="2" id="KW-0285">Flavoprotein</keyword>
<evidence type="ECO:0008006" key="9">
    <source>
        <dbReference type="Google" id="ProtNLM"/>
    </source>
</evidence>
<proteinExistence type="inferred from homology"/>
<sequence>MKIDYDIVIIGGSLAGYQAALAATQLNATVALVQPHFTYDLNYHHALSELAKKAQQSLDLVNLGIFAPQVNTASDNYFNSVNNPTTTELPEKSQSAMSNSGSSKAVKEAMLYARGVTANISHINSLANLAAQGVDMIFDSGQFQSSPKLGFAVKDRILCGRTYLLACGSRPAIPEIEGLQATGYLTLANIWQSLEQSNPPKNWVIIGGLPQSIEIAQTLARLGGNVILIVKHRHILSHLDPEIAQLLLAQLEVDGVRVITQTVVTQVLKIGDKKWVQAGDIAIETDEILVATGQQPNLESLNLAAAGVKFYPHCLVVNEKLQTTNHKIYACGDVIGGYDIANLAHYEANIALKNALFFPKLAVNYRSIPWGISSQPMVTQVGLTETQAKRQYGKNEVLVLKQYFKTLAAAQIKGEITGICKLIVRDNGEILGCCILGEEAAELINLIALAISQNIQVKHLANLAPVYPSFSEILVETAKEWGKQRLDKNYVLQEFLQSFFYFRRNWNL</sequence>
<dbReference type="AlphaFoldDB" id="A0A3S1AG65"/>
<dbReference type="OrthoDB" id="501518at2"/>
<keyword evidence="4" id="KW-0520">NAD</keyword>
<dbReference type="InterPro" id="IPR001100">
    <property type="entry name" value="Pyr_nuc-diS_OxRdtase"/>
</dbReference>
<comment type="similarity">
    <text evidence="1">Belongs to the class-I pyridine nucleotide-disulfide oxidoreductase family.</text>
</comment>
<dbReference type="PANTHER" id="PTHR43014">
    <property type="entry name" value="MERCURIC REDUCTASE"/>
    <property type="match status" value="1"/>
</dbReference>
<feature type="binding site" evidence="4">
    <location>
        <position position="333"/>
    </location>
    <ligand>
        <name>FAD</name>
        <dbReference type="ChEBI" id="CHEBI:57692"/>
    </ligand>
</feature>
<organism evidence="7 8">
    <name type="scientific">Trichormus variabilis SAG 1403-4b</name>
    <dbReference type="NCBI Taxonomy" id="447716"/>
    <lineage>
        <taxon>Bacteria</taxon>
        <taxon>Bacillati</taxon>
        <taxon>Cyanobacteriota</taxon>
        <taxon>Cyanophyceae</taxon>
        <taxon>Nostocales</taxon>
        <taxon>Nostocaceae</taxon>
        <taxon>Trichormus</taxon>
    </lineage>
</organism>
<dbReference type="GO" id="GO:0016491">
    <property type="term" value="F:oxidoreductase activity"/>
    <property type="evidence" value="ECO:0007669"/>
    <property type="project" value="InterPro"/>
</dbReference>
<dbReference type="InterPro" id="IPR023753">
    <property type="entry name" value="FAD/NAD-binding_dom"/>
</dbReference>
<protein>
    <recommendedName>
        <fullName evidence="9">Mercuric reductase</fullName>
    </recommendedName>
</protein>
<feature type="binding site" evidence="4">
    <location>
        <position position="141"/>
    </location>
    <ligand>
        <name>FAD</name>
        <dbReference type="ChEBI" id="CHEBI:57692"/>
    </ligand>
</feature>
<evidence type="ECO:0000256" key="4">
    <source>
        <dbReference type="PIRSR" id="PIRSR000350-3"/>
    </source>
</evidence>
<dbReference type="PRINTS" id="PR00368">
    <property type="entry name" value="FADPNR"/>
</dbReference>
<dbReference type="Proteomes" id="UP000276103">
    <property type="component" value="Unassembled WGS sequence"/>
</dbReference>
<reference evidence="7 8" key="1">
    <citation type="journal article" date="2019" name="Genome Biol. Evol.">
        <title>Day and night: Metabolic profiles and evolutionary relationships of six axenic non-marine cyanobacteria.</title>
        <authorList>
            <person name="Will S.E."/>
            <person name="Henke P."/>
            <person name="Boedeker C."/>
            <person name="Huang S."/>
            <person name="Brinkmann H."/>
            <person name="Rohde M."/>
            <person name="Jarek M."/>
            <person name="Friedl T."/>
            <person name="Seufert S."/>
            <person name="Schumacher M."/>
            <person name="Overmann J."/>
            <person name="Neumann-Schaal M."/>
            <person name="Petersen J."/>
        </authorList>
    </citation>
    <scope>NUCLEOTIDE SEQUENCE [LARGE SCALE GENOMIC DNA]</scope>
    <source>
        <strain evidence="7 8">SAG 1403-4b</strain>
    </source>
</reference>
<evidence type="ECO:0000259" key="5">
    <source>
        <dbReference type="Pfam" id="PF02852"/>
    </source>
</evidence>
<feature type="binding site" evidence="4">
    <location>
        <begin position="207"/>
        <end position="214"/>
    </location>
    <ligand>
        <name>NAD(+)</name>
        <dbReference type="ChEBI" id="CHEBI:57540"/>
    </ligand>
</feature>
<dbReference type="InterPro" id="IPR004099">
    <property type="entry name" value="Pyr_nucl-diS_OxRdtase_dimer"/>
</dbReference>
<dbReference type="SUPFAM" id="SSF51905">
    <property type="entry name" value="FAD/NAD(P)-binding domain"/>
    <property type="match status" value="1"/>
</dbReference>
<evidence type="ECO:0000259" key="6">
    <source>
        <dbReference type="Pfam" id="PF07992"/>
    </source>
</evidence>
<keyword evidence="4" id="KW-0547">Nucleotide-binding</keyword>